<reference evidence="2 3" key="1">
    <citation type="submission" date="2020-09" db="EMBL/GenBank/DDBJ databases">
        <title>Characterization of Treponema spp. from bovine digital dermatitis in Korea.</title>
        <authorList>
            <person name="Espiritu H.M."/>
            <person name="Cho Y.I."/>
            <person name="Mamuad L."/>
        </authorList>
    </citation>
    <scope>NUCLEOTIDE SEQUENCE [LARGE SCALE GENOMIC DNA]</scope>
    <source>
        <strain evidence="2 3">KS1</strain>
    </source>
</reference>
<organism evidence="2 3">
    <name type="scientific">Treponema pedis</name>
    <dbReference type="NCBI Taxonomy" id="409322"/>
    <lineage>
        <taxon>Bacteria</taxon>
        <taxon>Pseudomonadati</taxon>
        <taxon>Spirochaetota</taxon>
        <taxon>Spirochaetia</taxon>
        <taxon>Spirochaetales</taxon>
        <taxon>Treponemataceae</taxon>
        <taxon>Treponema</taxon>
    </lineage>
</organism>
<evidence type="ECO:0000259" key="1">
    <source>
        <dbReference type="Pfam" id="PF02627"/>
    </source>
</evidence>
<gene>
    <name evidence="2" type="ORF">IFE08_06675</name>
</gene>
<sequence length="113" mass="12135">MDSYFSKEDLAKFGSGILGEDAGELWEKFMGYYGAVFKDGALTAREKALIALAVAHSVKCPYCIDAYTNTCLNQGCDQDQIMEAIHVAAAINGGATLAYGVQSKKISDKINGR</sequence>
<dbReference type="SUPFAM" id="SSF69118">
    <property type="entry name" value="AhpD-like"/>
    <property type="match status" value="1"/>
</dbReference>
<dbReference type="PANTHER" id="PTHR33930:SF2">
    <property type="entry name" value="BLR3452 PROTEIN"/>
    <property type="match status" value="1"/>
</dbReference>
<dbReference type="InterPro" id="IPR004675">
    <property type="entry name" value="AhpD_core"/>
</dbReference>
<dbReference type="InterPro" id="IPR026445">
    <property type="entry name" value="AlkhydPrxdase/COmuclacdeCOase"/>
</dbReference>
<dbReference type="Gene3D" id="1.20.1290.10">
    <property type="entry name" value="AhpD-like"/>
    <property type="match status" value="1"/>
</dbReference>
<proteinExistence type="predicted"/>
<dbReference type="EMBL" id="CP061839">
    <property type="protein sequence ID" value="QOW62011.1"/>
    <property type="molecule type" value="Genomic_DNA"/>
</dbReference>
<dbReference type="InterPro" id="IPR003779">
    <property type="entry name" value="CMD-like"/>
</dbReference>
<dbReference type="PANTHER" id="PTHR33930">
    <property type="entry name" value="ALKYL HYDROPEROXIDE REDUCTASE AHPD"/>
    <property type="match status" value="1"/>
</dbReference>
<dbReference type="GO" id="GO:0051920">
    <property type="term" value="F:peroxiredoxin activity"/>
    <property type="evidence" value="ECO:0007669"/>
    <property type="project" value="InterPro"/>
</dbReference>
<accession>A0A7S7AYD2</accession>
<dbReference type="NCBIfam" id="TIGR00778">
    <property type="entry name" value="ahpD_dom"/>
    <property type="match status" value="1"/>
</dbReference>
<name>A0A7S7AYD2_9SPIR</name>
<dbReference type="Pfam" id="PF02627">
    <property type="entry name" value="CMD"/>
    <property type="match status" value="1"/>
</dbReference>
<dbReference type="InterPro" id="IPR029032">
    <property type="entry name" value="AhpD-like"/>
</dbReference>
<evidence type="ECO:0000313" key="3">
    <source>
        <dbReference type="Proteomes" id="UP000593915"/>
    </source>
</evidence>
<evidence type="ECO:0000313" key="2">
    <source>
        <dbReference type="EMBL" id="QOW62011.1"/>
    </source>
</evidence>
<dbReference type="NCBIfam" id="TIGR04169">
    <property type="entry name" value="perox_w_seleSAM"/>
    <property type="match status" value="1"/>
</dbReference>
<dbReference type="RefSeq" id="WP_194077512.1">
    <property type="nucleotide sequence ID" value="NZ_CP061839.1"/>
</dbReference>
<protein>
    <submittedName>
        <fullName evidence="2">Carboxymuconolactone decarboxylase family protein</fullName>
    </submittedName>
</protein>
<dbReference type="AlphaFoldDB" id="A0A7S7AYD2"/>
<feature type="domain" description="Carboxymuconolactone decarboxylase-like" evidence="1">
    <location>
        <begin position="27"/>
        <end position="99"/>
    </location>
</feature>
<dbReference type="Proteomes" id="UP000593915">
    <property type="component" value="Chromosome"/>
</dbReference>